<evidence type="ECO:0000256" key="1">
    <source>
        <dbReference type="SAM" id="SignalP"/>
    </source>
</evidence>
<dbReference type="EMBL" id="NAJQ01000027">
    <property type="protein sequence ID" value="TKA82730.1"/>
    <property type="molecule type" value="Genomic_DNA"/>
</dbReference>
<accession>A0A4U0XY34</accession>
<protein>
    <submittedName>
        <fullName evidence="2">Uncharacterized protein</fullName>
    </submittedName>
</protein>
<reference evidence="2 3" key="1">
    <citation type="submission" date="2017-03" db="EMBL/GenBank/DDBJ databases">
        <title>Genomes of endolithic fungi from Antarctica.</title>
        <authorList>
            <person name="Coleine C."/>
            <person name="Masonjones S."/>
            <person name="Stajich J.E."/>
        </authorList>
    </citation>
    <scope>NUCLEOTIDE SEQUENCE [LARGE SCALE GENOMIC DNA]</scope>
    <source>
        <strain evidence="2 3">CCFEE 5184</strain>
    </source>
</reference>
<dbReference type="AlphaFoldDB" id="A0A4U0XY34"/>
<name>A0A4U0XY34_9PEZI</name>
<feature type="signal peptide" evidence="1">
    <location>
        <begin position="1"/>
        <end position="18"/>
    </location>
</feature>
<organism evidence="2 3">
    <name type="scientific">Friedmanniomyces simplex</name>
    <dbReference type="NCBI Taxonomy" id="329884"/>
    <lineage>
        <taxon>Eukaryota</taxon>
        <taxon>Fungi</taxon>
        <taxon>Dikarya</taxon>
        <taxon>Ascomycota</taxon>
        <taxon>Pezizomycotina</taxon>
        <taxon>Dothideomycetes</taxon>
        <taxon>Dothideomycetidae</taxon>
        <taxon>Mycosphaerellales</taxon>
        <taxon>Teratosphaeriaceae</taxon>
        <taxon>Friedmanniomyces</taxon>
    </lineage>
</organism>
<keyword evidence="3" id="KW-1185">Reference proteome</keyword>
<feature type="chain" id="PRO_5020787488" evidence="1">
    <location>
        <begin position="19"/>
        <end position="152"/>
    </location>
</feature>
<evidence type="ECO:0000313" key="2">
    <source>
        <dbReference type="EMBL" id="TKA82730.1"/>
    </source>
</evidence>
<gene>
    <name evidence="2" type="ORF">B0A55_01264</name>
</gene>
<sequence>MRLPTYISVLFLAAIASTTRIPGTLHQPPCDDNHAHAHALFATTSQARTCLAALNHFSALLRNVTTPYTAFFSAMEAYEWTQNRLCRWQRLTQFPPGNYARHDAAFRPVREAWVGLMEGRGNIEKGVLEGWEGVRDVCWGGQVMDIQGSGEL</sequence>
<proteinExistence type="predicted"/>
<keyword evidence="1" id="KW-0732">Signal</keyword>
<evidence type="ECO:0000313" key="3">
    <source>
        <dbReference type="Proteomes" id="UP000309340"/>
    </source>
</evidence>
<dbReference type="Proteomes" id="UP000309340">
    <property type="component" value="Unassembled WGS sequence"/>
</dbReference>
<comment type="caution">
    <text evidence="2">The sequence shown here is derived from an EMBL/GenBank/DDBJ whole genome shotgun (WGS) entry which is preliminary data.</text>
</comment>
<dbReference type="OrthoDB" id="3813746at2759"/>